<dbReference type="GO" id="GO:0000056">
    <property type="term" value="P:ribosomal small subunit export from nucleus"/>
    <property type="evidence" value="ECO:0007669"/>
    <property type="project" value="TreeGrafter"/>
</dbReference>
<evidence type="ECO:0000313" key="4">
    <source>
        <dbReference type="Ensembl" id="ENSPMGP00000025209.1"/>
    </source>
</evidence>
<organism evidence="4 5">
    <name type="scientific">Periophthalmus magnuspinnatus</name>
    <dbReference type="NCBI Taxonomy" id="409849"/>
    <lineage>
        <taxon>Eukaryota</taxon>
        <taxon>Metazoa</taxon>
        <taxon>Chordata</taxon>
        <taxon>Craniata</taxon>
        <taxon>Vertebrata</taxon>
        <taxon>Euteleostomi</taxon>
        <taxon>Actinopterygii</taxon>
        <taxon>Neopterygii</taxon>
        <taxon>Teleostei</taxon>
        <taxon>Neoteleostei</taxon>
        <taxon>Acanthomorphata</taxon>
        <taxon>Gobiaria</taxon>
        <taxon>Gobiiformes</taxon>
        <taxon>Gobioidei</taxon>
        <taxon>Gobiidae</taxon>
        <taxon>Oxudercinae</taxon>
        <taxon>Periophthalmus</taxon>
    </lineage>
</organism>
<reference evidence="4" key="1">
    <citation type="submission" date="2025-08" db="UniProtKB">
        <authorList>
            <consortium name="Ensembl"/>
        </authorList>
    </citation>
    <scope>IDENTIFICATION</scope>
</reference>
<dbReference type="Pfam" id="PF22493">
    <property type="entry name" value="PUF_NOP9"/>
    <property type="match status" value="2"/>
</dbReference>
<reference evidence="4" key="2">
    <citation type="submission" date="2025-09" db="UniProtKB">
        <authorList>
            <consortium name="Ensembl"/>
        </authorList>
    </citation>
    <scope>IDENTIFICATION</scope>
</reference>
<dbReference type="GO" id="GO:0003723">
    <property type="term" value="F:RNA binding"/>
    <property type="evidence" value="ECO:0007669"/>
    <property type="project" value="InterPro"/>
</dbReference>
<dbReference type="InterPro" id="IPR040000">
    <property type="entry name" value="NOP9"/>
</dbReference>
<dbReference type="SMART" id="SM00025">
    <property type="entry name" value="Pumilio"/>
    <property type="match status" value="6"/>
</dbReference>
<dbReference type="Gene3D" id="1.25.10.10">
    <property type="entry name" value="Leucine-rich Repeat Variant"/>
    <property type="match status" value="3"/>
</dbReference>
<dbReference type="PANTHER" id="PTHR13102">
    <property type="entry name" value="NUCLEOLAR PROTEIN 9"/>
    <property type="match status" value="1"/>
</dbReference>
<evidence type="ECO:0000256" key="1">
    <source>
        <dbReference type="ARBA" id="ARBA00022737"/>
    </source>
</evidence>
<dbReference type="PANTHER" id="PTHR13102:SF0">
    <property type="entry name" value="NUCLEOLAR PROTEIN 9"/>
    <property type="match status" value="1"/>
</dbReference>
<name>A0A3B4B9K9_9GOBI</name>
<dbReference type="InterPro" id="IPR001313">
    <property type="entry name" value="Pumilio_RNA-bd_rpt"/>
</dbReference>
<sequence length="560" mass="62323">MIIMVEMEKEKKTWKKGEKKRKHAGENSDGGLKKRKEGDDGEIKGRAEGSKNRLDPTNVGYFRRVDDRLKEAFEDDEMKEMFVENVLSEVKGKAVLVALDRTASITLQHLLPLCGLDQVADVLKEMAGETGSDLKTVACSQCGSHVVESAIRQMSRWSESAQTEAEDDSSGPLETQVLCLSRMVREHSAEFIKHVHGTHVVRTLLHVMAGCIGPPRTTAQPVSVTDSVASAVFQTMLSVCHRKRPKLCKQLLKLSPLLVFLKDQAASRLIEKVIQLSHKALLRDIFKNHLRGHLVDLALHPIANFVIQRLTGAIFLKLFDELLEGVEAILAAGHMGVIVQMAESCAESGEKQEELLRCLLSAFHCAEPGSRHTSCLPLFLSLLTYEVYYQSDTAEGGIDTQVPLKSSVICYHGSRLVQALSKFKERSLLLSSLRTLIPDDLLTLATHSVGSHVLQALITTSSDKGRGKILKRLEGQFVPMACSRSGSRALEAIWNSASVTHRQCIAEELAPSESQLRSDQFARHVWAKFALSHFIHRRAHWQEIQTGESKKRKMFSDILE</sequence>
<dbReference type="GO" id="GO:0000472">
    <property type="term" value="P:endonucleolytic cleavage to generate mature 5'-end of SSU-rRNA from (SSU-rRNA, 5.8S rRNA, LSU-rRNA)"/>
    <property type="evidence" value="ECO:0007669"/>
    <property type="project" value="TreeGrafter"/>
</dbReference>
<feature type="compositionally biased region" description="Basic residues" evidence="3">
    <location>
        <begin position="12"/>
        <end position="23"/>
    </location>
</feature>
<feature type="region of interest" description="Disordered" evidence="3">
    <location>
        <begin position="1"/>
        <end position="54"/>
    </location>
</feature>
<proteinExistence type="predicted"/>
<evidence type="ECO:0000256" key="3">
    <source>
        <dbReference type="SAM" id="MobiDB-lite"/>
    </source>
</evidence>
<dbReference type="Ensembl" id="ENSPMGT00000026850.1">
    <property type="protein sequence ID" value="ENSPMGP00000025209.1"/>
    <property type="gene ID" value="ENSPMGG00000020361.1"/>
</dbReference>
<dbReference type="InterPro" id="IPR011989">
    <property type="entry name" value="ARM-like"/>
</dbReference>
<feature type="compositionally biased region" description="Basic and acidic residues" evidence="3">
    <location>
        <begin position="36"/>
        <end position="54"/>
    </location>
</feature>
<feature type="compositionally biased region" description="Basic and acidic residues" evidence="3">
    <location>
        <begin position="1"/>
        <end position="11"/>
    </location>
</feature>
<dbReference type="GO" id="GO:0000447">
    <property type="term" value="P:endonucleolytic cleavage in ITS1 to separate SSU-rRNA from 5.8S rRNA and LSU-rRNA from tricistronic rRNA transcript (SSU-rRNA, 5.8S rRNA, LSU-rRNA)"/>
    <property type="evidence" value="ECO:0007669"/>
    <property type="project" value="TreeGrafter"/>
</dbReference>
<evidence type="ECO:0000256" key="2">
    <source>
        <dbReference type="PROSITE-ProRule" id="PRU00317"/>
    </source>
</evidence>
<accession>A0A3B4B9K9</accession>
<dbReference type="SUPFAM" id="SSF48371">
    <property type="entry name" value="ARM repeat"/>
    <property type="match status" value="2"/>
</dbReference>
<feature type="repeat" description="Pumilio" evidence="2">
    <location>
        <begin position="435"/>
        <end position="471"/>
    </location>
</feature>
<dbReference type="InterPro" id="IPR016024">
    <property type="entry name" value="ARM-type_fold"/>
</dbReference>
<protein>
    <recommendedName>
        <fullName evidence="6">NOP9 nucleolar protein</fullName>
    </recommendedName>
</protein>
<evidence type="ECO:0000313" key="5">
    <source>
        <dbReference type="Proteomes" id="UP000261520"/>
    </source>
</evidence>
<dbReference type="GO" id="GO:0000480">
    <property type="term" value="P:endonucleolytic cleavage in 5'-ETS of tricistronic rRNA transcript (SSU-rRNA, 5.8S rRNA, LSU-rRNA)"/>
    <property type="evidence" value="ECO:0007669"/>
    <property type="project" value="TreeGrafter"/>
</dbReference>
<dbReference type="AlphaFoldDB" id="A0A3B4B9K9"/>
<keyword evidence="5" id="KW-1185">Reference proteome</keyword>
<dbReference type="Proteomes" id="UP000261520">
    <property type="component" value="Unplaced"/>
</dbReference>
<dbReference type="GO" id="GO:0005730">
    <property type="term" value="C:nucleolus"/>
    <property type="evidence" value="ECO:0007669"/>
    <property type="project" value="TreeGrafter"/>
</dbReference>
<keyword evidence="1" id="KW-0677">Repeat</keyword>
<dbReference type="GO" id="GO:0030688">
    <property type="term" value="C:preribosome, small subunit precursor"/>
    <property type="evidence" value="ECO:0007669"/>
    <property type="project" value="TreeGrafter"/>
</dbReference>
<evidence type="ECO:0008006" key="6">
    <source>
        <dbReference type="Google" id="ProtNLM"/>
    </source>
</evidence>
<dbReference type="PROSITE" id="PS50302">
    <property type="entry name" value="PUM"/>
    <property type="match status" value="1"/>
</dbReference>
<dbReference type="GO" id="GO:0030686">
    <property type="term" value="C:90S preribosome"/>
    <property type="evidence" value="ECO:0007669"/>
    <property type="project" value="TreeGrafter"/>
</dbReference>